<evidence type="ECO:0000259" key="3">
    <source>
        <dbReference type="SMART" id="SM00829"/>
    </source>
</evidence>
<evidence type="ECO:0000256" key="1">
    <source>
        <dbReference type="ARBA" id="ARBA00022857"/>
    </source>
</evidence>
<feature type="domain" description="Enoyl reductase (ER)" evidence="3">
    <location>
        <begin position="7"/>
        <end position="322"/>
    </location>
</feature>
<dbReference type="EMBL" id="CP137852">
    <property type="protein sequence ID" value="WPB83426.1"/>
    <property type="molecule type" value="Genomic_DNA"/>
</dbReference>
<dbReference type="InterPro" id="IPR020843">
    <property type="entry name" value="ER"/>
</dbReference>
<dbReference type="Gene3D" id="3.90.180.10">
    <property type="entry name" value="Medium-chain alcohol dehydrogenases, catalytic domain"/>
    <property type="match status" value="1"/>
</dbReference>
<dbReference type="RefSeq" id="WP_318647402.1">
    <property type="nucleotide sequence ID" value="NZ_CP137852.1"/>
</dbReference>
<dbReference type="SUPFAM" id="SSF51735">
    <property type="entry name" value="NAD(P)-binding Rossmann-fold domains"/>
    <property type="match status" value="1"/>
</dbReference>
<dbReference type="Gene3D" id="3.40.50.720">
    <property type="entry name" value="NAD(P)-binding Rossmann-like Domain"/>
    <property type="match status" value="1"/>
</dbReference>
<gene>
    <name evidence="4" type="ORF">R9Z33_15090</name>
</gene>
<dbReference type="InterPro" id="IPR036291">
    <property type="entry name" value="NAD(P)-bd_dom_sf"/>
</dbReference>
<dbReference type="PANTHER" id="PTHR48106:SF18">
    <property type="entry name" value="QUINONE OXIDOREDUCTASE PIG3"/>
    <property type="match status" value="1"/>
</dbReference>
<keyword evidence="5" id="KW-1185">Reference proteome</keyword>
<reference evidence="4 5" key="1">
    <citation type="submission" date="2023-11" db="EMBL/GenBank/DDBJ databases">
        <title>Arctic aerobic anoxygenic photoheterotroph Sediminicoccus rosea KRV36 adapts its photosynthesis to long days of polar summer.</title>
        <authorList>
            <person name="Tomasch J."/>
            <person name="Kopejtka K."/>
            <person name="Bily T."/>
            <person name="Gardiner A.T."/>
            <person name="Gardian Z."/>
            <person name="Shivaramu S."/>
            <person name="Koblizek M."/>
            <person name="Engelhardt F."/>
            <person name="Kaftan D."/>
        </authorList>
    </citation>
    <scope>NUCLEOTIDE SEQUENCE [LARGE SCALE GENOMIC DNA]</scope>
    <source>
        <strain evidence="4 5">R-30</strain>
    </source>
</reference>
<dbReference type="InterPro" id="IPR011032">
    <property type="entry name" value="GroES-like_sf"/>
</dbReference>
<keyword evidence="1" id="KW-0521">NADP</keyword>
<protein>
    <submittedName>
        <fullName evidence="4">Zinc-binding dehydrogenase</fullName>
    </submittedName>
</protein>
<dbReference type="Pfam" id="PF08240">
    <property type="entry name" value="ADH_N"/>
    <property type="match status" value="1"/>
</dbReference>
<dbReference type="SUPFAM" id="SSF50129">
    <property type="entry name" value="GroES-like"/>
    <property type="match status" value="1"/>
</dbReference>
<dbReference type="InterPro" id="IPR013149">
    <property type="entry name" value="ADH-like_C"/>
</dbReference>
<evidence type="ECO:0000256" key="2">
    <source>
        <dbReference type="ARBA" id="ARBA00023002"/>
    </source>
</evidence>
<dbReference type="Proteomes" id="UP001305521">
    <property type="component" value="Chromosome"/>
</dbReference>
<keyword evidence="2" id="KW-0560">Oxidoreductase</keyword>
<name>A0ABZ0PD19_9PROT</name>
<dbReference type="Pfam" id="PF00107">
    <property type="entry name" value="ADH_zinc_N"/>
    <property type="match status" value="1"/>
</dbReference>
<dbReference type="InterPro" id="IPR013154">
    <property type="entry name" value="ADH-like_N"/>
</dbReference>
<evidence type="ECO:0000313" key="4">
    <source>
        <dbReference type="EMBL" id="WPB83426.1"/>
    </source>
</evidence>
<organism evidence="4 5">
    <name type="scientific">Sediminicoccus rosea</name>
    <dbReference type="NCBI Taxonomy" id="1225128"/>
    <lineage>
        <taxon>Bacteria</taxon>
        <taxon>Pseudomonadati</taxon>
        <taxon>Pseudomonadota</taxon>
        <taxon>Alphaproteobacteria</taxon>
        <taxon>Acetobacterales</taxon>
        <taxon>Roseomonadaceae</taxon>
        <taxon>Sediminicoccus</taxon>
    </lineage>
</organism>
<dbReference type="SMART" id="SM00829">
    <property type="entry name" value="PKS_ER"/>
    <property type="match status" value="1"/>
</dbReference>
<sequence>MKAAIVTAEGLKLQEVPVPKPGPEQILIKLRAIGLNRADLGVAAGHAHGAVGGIGAIPGLEAAGEIVECGSAVPAHLKPGMRVMGGMGACYAEYAVADWGRVNLVPDTNMPWEVAATLPVALQTMHNAVVTHGLCGPGSAIMIQGASSGVGLMGLQIARLMGASVIVGSSTNPEKRARLGEFGATLAVDTNDPAWVKQVLDATGGRGVDSVVDQISGPLVSQTLAATRILGRIINVGRLGGAVADFDFDLHAARRISYIGVTFRTRSNEEVREIVRLMRQDLWAALEAGKLALPLDRVFHLDEVHDALAHMKANAHFGKIAMVTG</sequence>
<accession>A0ABZ0PD19</accession>
<proteinExistence type="predicted"/>
<dbReference type="PANTHER" id="PTHR48106">
    <property type="entry name" value="QUINONE OXIDOREDUCTASE PIG3-RELATED"/>
    <property type="match status" value="1"/>
</dbReference>
<evidence type="ECO:0000313" key="5">
    <source>
        <dbReference type="Proteomes" id="UP001305521"/>
    </source>
</evidence>